<dbReference type="SUPFAM" id="SSF48208">
    <property type="entry name" value="Six-hairpin glycosidases"/>
    <property type="match status" value="1"/>
</dbReference>
<dbReference type="AlphaFoldDB" id="A0A4Q0T723"/>
<name>A0A4Q0T723_9BACT</name>
<dbReference type="Gene3D" id="1.50.10.10">
    <property type="match status" value="1"/>
</dbReference>
<keyword evidence="1" id="KW-0378">Hydrolase</keyword>
<evidence type="ECO:0000313" key="5">
    <source>
        <dbReference type="Proteomes" id="UP000289437"/>
    </source>
</evidence>
<dbReference type="Proteomes" id="UP000289437">
    <property type="component" value="Unassembled WGS sequence"/>
</dbReference>
<gene>
    <name evidence="4" type="ORF">GRAN_1228</name>
</gene>
<dbReference type="RefSeq" id="WP_128912012.1">
    <property type="nucleotide sequence ID" value="NZ_RDSM01000001.1"/>
</dbReference>
<accession>A0A4Q0T723</accession>
<dbReference type="PROSITE" id="PS00927">
    <property type="entry name" value="TREHALASE_1"/>
    <property type="match status" value="1"/>
</dbReference>
<comment type="caution">
    <text evidence="4">The sequence shown here is derived from an EMBL/GenBank/DDBJ whole genome shotgun (WGS) entry which is preliminary data.</text>
</comment>
<feature type="signal peptide" evidence="3">
    <location>
        <begin position="1"/>
        <end position="21"/>
    </location>
</feature>
<dbReference type="Pfam" id="PF01204">
    <property type="entry name" value="Trehalase"/>
    <property type="match status" value="2"/>
</dbReference>
<dbReference type="InterPro" id="IPR012341">
    <property type="entry name" value="6hp_glycosidase-like_sf"/>
</dbReference>
<organism evidence="4 5">
    <name type="scientific">Granulicella sibirica</name>
    <dbReference type="NCBI Taxonomy" id="2479048"/>
    <lineage>
        <taxon>Bacteria</taxon>
        <taxon>Pseudomonadati</taxon>
        <taxon>Acidobacteriota</taxon>
        <taxon>Terriglobia</taxon>
        <taxon>Terriglobales</taxon>
        <taxon>Acidobacteriaceae</taxon>
        <taxon>Granulicella</taxon>
    </lineage>
</organism>
<dbReference type="OrthoDB" id="106887at2"/>
<evidence type="ECO:0000313" key="4">
    <source>
        <dbReference type="EMBL" id="RXH57918.1"/>
    </source>
</evidence>
<dbReference type="PRINTS" id="PR00744">
    <property type="entry name" value="GLHYDRLASE37"/>
</dbReference>
<dbReference type="InterPro" id="IPR008928">
    <property type="entry name" value="6-hairpin_glycosidase_sf"/>
</dbReference>
<dbReference type="PANTHER" id="PTHR23403:SF6">
    <property type="entry name" value="CYTOSOLIC NEUTRAL TREHALASE-RELATED"/>
    <property type="match status" value="1"/>
</dbReference>
<keyword evidence="2" id="KW-0326">Glycosidase</keyword>
<sequence>MFLRGLRVLVGMIALTVCAVAQQRAPIEDYIHTTWDTLTRSMLECKSVVDTKVTTAPILYLPAGMETPAAVAAMHAQCGVQIDHLPRPIGKMGDVKPSEFPKNGLLYLPNPYVVPGGRFNEMYGWDTYFILLGLVSDHRVALAKGIVENFFFEIENYGAILNANRTYFLTRSQPPFLSSMIREVYEAEPASGENDAWLAKAYEDAMRDYSLWTSPAHRAGETGLARYVDLGAGPVPEMADDSTYYPDVIRWLLAHPDAGAGYMMDAPDNPTDDQAATLAATSCDVKALKVCAAAHVDGHRLTAAYFRGDRAMRESGFDTSFRFGPFSGSTDQYAPVCLNSLLYKYETDMEHFATLLHRKQDAAMWAKRAVARKAAINRYLWNQTKSMFYDYDFVNKKASDYNYISAFYPLWAHLATPAQAAAMETQLPLFEHDGGLAMSDRASGTQWDLPFGWAPTNWLTIYGLTEYGDTTDALRLAKSFTQTIEQNYRNDGTLREKYNVVSGSANVAVSAGYKMNVIGFGWTNGAYLRLKAMLAAAPAKP</sequence>
<feature type="chain" id="PRO_5021028250" evidence="3">
    <location>
        <begin position="22"/>
        <end position="541"/>
    </location>
</feature>
<dbReference type="GO" id="GO:0005993">
    <property type="term" value="P:trehalose catabolic process"/>
    <property type="evidence" value="ECO:0007669"/>
    <property type="project" value="TreeGrafter"/>
</dbReference>
<dbReference type="PANTHER" id="PTHR23403">
    <property type="entry name" value="TREHALASE"/>
    <property type="match status" value="1"/>
</dbReference>
<evidence type="ECO:0000256" key="2">
    <source>
        <dbReference type="ARBA" id="ARBA00023295"/>
    </source>
</evidence>
<evidence type="ECO:0000256" key="1">
    <source>
        <dbReference type="ARBA" id="ARBA00022801"/>
    </source>
</evidence>
<reference evidence="5" key="2">
    <citation type="submission" date="2019-02" db="EMBL/GenBank/DDBJ databases">
        <title>Granulicella sibirica sp. nov., a psychrotolerant acidobacterium isolated from an organic soil layer in forested tundra, West Siberia.</title>
        <authorList>
            <person name="Oshkin I.Y."/>
            <person name="Kulichevskaya I.S."/>
            <person name="Rijpstra W.I.C."/>
            <person name="Sinninghe Damste J.S."/>
            <person name="Rakitin A.L."/>
            <person name="Ravin N.V."/>
            <person name="Dedysh S.N."/>
        </authorList>
    </citation>
    <scope>NUCLEOTIDE SEQUENCE [LARGE SCALE GENOMIC DNA]</scope>
    <source>
        <strain evidence="5">AF10</strain>
    </source>
</reference>
<dbReference type="InterPro" id="IPR001661">
    <property type="entry name" value="Glyco_hydro_37"/>
</dbReference>
<dbReference type="GO" id="GO:0004555">
    <property type="term" value="F:alpha,alpha-trehalase activity"/>
    <property type="evidence" value="ECO:0007669"/>
    <property type="project" value="InterPro"/>
</dbReference>
<evidence type="ECO:0000256" key="3">
    <source>
        <dbReference type="SAM" id="SignalP"/>
    </source>
</evidence>
<reference evidence="4 5" key="1">
    <citation type="submission" date="2018-11" db="EMBL/GenBank/DDBJ databases">
        <authorList>
            <person name="Mardanov A.V."/>
            <person name="Ravin N.V."/>
            <person name="Dedysh S.N."/>
        </authorList>
    </citation>
    <scope>NUCLEOTIDE SEQUENCE [LARGE SCALE GENOMIC DNA]</scope>
    <source>
        <strain evidence="4 5">AF10</strain>
    </source>
</reference>
<dbReference type="EMBL" id="RDSM01000001">
    <property type="protein sequence ID" value="RXH57918.1"/>
    <property type="molecule type" value="Genomic_DNA"/>
</dbReference>
<dbReference type="InterPro" id="IPR018232">
    <property type="entry name" value="Glyco_hydro_37_CS"/>
</dbReference>
<proteinExistence type="predicted"/>
<keyword evidence="5" id="KW-1185">Reference proteome</keyword>
<protein>
    <submittedName>
        <fullName evidence="4">Trehalase</fullName>
    </submittedName>
</protein>
<keyword evidence="3" id="KW-0732">Signal</keyword>
<dbReference type="PROSITE" id="PS00928">
    <property type="entry name" value="TREHALASE_2"/>
    <property type="match status" value="1"/>
</dbReference>